<reference evidence="2" key="2">
    <citation type="submission" date="2015-06" db="UniProtKB">
        <authorList>
            <consortium name="EnsemblPlants"/>
        </authorList>
    </citation>
    <scope>IDENTIFICATION</scope>
</reference>
<accession>A0A0E0NX47</accession>
<organism evidence="2 3">
    <name type="scientific">Oryza rufipogon</name>
    <name type="common">Brownbeard rice</name>
    <name type="synonym">Asian wild rice</name>
    <dbReference type="NCBI Taxonomy" id="4529"/>
    <lineage>
        <taxon>Eukaryota</taxon>
        <taxon>Viridiplantae</taxon>
        <taxon>Streptophyta</taxon>
        <taxon>Embryophyta</taxon>
        <taxon>Tracheophyta</taxon>
        <taxon>Spermatophyta</taxon>
        <taxon>Magnoliopsida</taxon>
        <taxon>Liliopsida</taxon>
        <taxon>Poales</taxon>
        <taxon>Poaceae</taxon>
        <taxon>BOP clade</taxon>
        <taxon>Oryzoideae</taxon>
        <taxon>Oryzeae</taxon>
        <taxon>Oryzinae</taxon>
        <taxon>Oryza</taxon>
    </lineage>
</organism>
<evidence type="ECO:0000313" key="2">
    <source>
        <dbReference type="EnsemblPlants" id="ORUFI03G23670.1"/>
    </source>
</evidence>
<evidence type="ECO:0000313" key="3">
    <source>
        <dbReference type="Proteomes" id="UP000008022"/>
    </source>
</evidence>
<dbReference type="Proteomes" id="UP000008022">
    <property type="component" value="Unassembled WGS sequence"/>
</dbReference>
<feature type="region of interest" description="Disordered" evidence="1">
    <location>
        <begin position="92"/>
        <end position="112"/>
    </location>
</feature>
<sequence length="259" mass="28570">MAPRHCSLTGAVFFASRRRRLRRPLPPPSTPSAPAAAAVPLRRWTHQSRLLCRRRPIAPPLILLASSPPRSYPLVLAPRHRSLTRAGFFASRRRRHHRPLPPPSPPPPRTPPLAAVVFPIGRGRSRRHPHPAPSSNSIAATGPEGWSYTIMSIGSSPQPTSMVNAVISTSGPTARPAEVAPVKHNFIMHREYLVELLLVAWVNELITSIGINQVHVPSGTTKEKFMTTKFIPDNHCSVDKVTATLRETGLQSSNLISWY</sequence>
<feature type="compositionally biased region" description="Pro residues" evidence="1">
    <location>
        <begin position="100"/>
        <end position="111"/>
    </location>
</feature>
<feature type="region of interest" description="Disordered" evidence="1">
    <location>
        <begin position="19"/>
        <end position="38"/>
    </location>
</feature>
<proteinExistence type="predicted"/>
<dbReference type="EnsemblPlants" id="ORUFI03G23670.1">
    <property type="protein sequence ID" value="ORUFI03G23670.1"/>
    <property type="gene ID" value="ORUFI03G23670"/>
</dbReference>
<dbReference type="AlphaFoldDB" id="A0A0E0NX47"/>
<dbReference type="OMA" id="FIMHREY"/>
<reference evidence="3" key="1">
    <citation type="submission" date="2013-06" db="EMBL/GenBank/DDBJ databases">
        <authorList>
            <person name="Zhao Q."/>
        </authorList>
    </citation>
    <scope>NUCLEOTIDE SEQUENCE</scope>
    <source>
        <strain evidence="3">cv. W1943</strain>
    </source>
</reference>
<name>A0A0E0NX47_ORYRU</name>
<evidence type="ECO:0000256" key="1">
    <source>
        <dbReference type="SAM" id="MobiDB-lite"/>
    </source>
</evidence>
<dbReference type="Gramene" id="ORUFI03G23670.1">
    <property type="protein sequence ID" value="ORUFI03G23670.1"/>
    <property type="gene ID" value="ORUFI03G23670"/>
</dbReference>
<protein>
    <submittedName>
        <fullName evidence="2">Uncharacterized protein</fullName>
    </submittedName>
</protein>
<keyword evidence="3" id="KW-1185">Reference proteome</keyword>